<dbReference type="OrthoDB" id="9805884at2"/>
<accession>A0A0F5LFV4</accession>
<sequence>MFAVFRDLIRYNLEFTIGLVLVGIVAIFAALSFFSPVDPTLIYMAIPDQPPSAQYWFGTNSRGQDLFWHLSAAFRNSLMFGITVAVLSRIISITVGLAAGYLGGWVDRILMFINDIFVAVPIFPILVLFYFVLRNNMDSFTMALILACFGWPFDARLIRSVALGLKHREFTRHAVFAGMSTRKVLLEEHLPYVMPIVFSTFMNNMLWSIGMEVTLAVLGFTNINNPTIGTVLYWANSHSAMVVGTWWWIVIPVILIVITFLGLFLLAVSMNEYIDPRSRLRRMGA</sequence>
<organism evidence="7 8">
    <name type="scientific">Devosia soli</name>
    <dbReference type="NCBI Taxonomy" id="361041"/>
    <lineage>
        <taxon>Bacteria</taxon>
        <taxon>Pseudomonadati</taxon>
        <taxon>Pseudomonadota</taxon>
        <taxon>Alphaproteobacteria</taxon>
        <taxon>Hyphomicrobiales</taxon>
        <taxon>Devosiaceae</taxon>
        <taxon>Devosia</taxon>
    </lineage>
</organism>
<evidence type="ECO:0000259" key="6">
    <source>
        <dbReference type="PROSITE" id="PS50928"/>
    </source>
</evidence>
<feature type="transmembrane region" description="Helical" evidence="5">
    <location>
        <begin position="246"/>
        <end position="274"/>
    </location>
</feature>
<evidence type="ECO:0000313" key="8">
    <source>
        <dbReference type="Proteomes" id="UP000033514"/>
    </source>
</evidence>
<feature type="transmembrane region" description="Helical" evidence="5">
    <location>
        <begin position="78"/>
        <end position="102"/>
    </location>
</feature>
<dbReference type="CDD" id="cd06261">
    <property type="entry name" value="TM_PBP2"/>
    <property type="match status" value="1"/>
</dbReference>
<dbReference type="Gene3D" id="1.10.3720.10">
    <property type="entry name" value="MetI-like"/>
    <property type="match status" value="1"/>
</dbReference>
<dbReference type="EMBL" id="LAJG01000005">
    <property type="protein sequence ID" value="KKB81223.1"/>
    <property type="molecule type" value="Genomic_DNA"/>
</dbReference>
<comment type="subcellular location">
    <subcellularLocation>
        <location evidence="1 5">Cell membrane</location>
        <topology evidence="1 5">Multi-pass membrane protein</topology>
    </subcellularLocation>
</comment>
<dbReference type="AlphaFoldDB" id="A0A0F5LFV4"/>
<keyword evidence="5" id="KW-0813">Transport</keyword>
<feature type="transmembrane region" description="Helical" evidence="5">
    <location>
        <begin position="12"/>
        <end position="34"/>
    </location>
</feature>
<evidence type="ECO:0000256" key="2">
    <source>
        <dbReference type="ARBA" id="ARBA00022692"/>
    </source>
</evidence>
<dbReference type="Pfam" id="PF00528">
    <property type="entry name" value="BPD_transp_1"/>
    <property type="match status" value="1"/>
</dbReference>
<evidence type="ECO:0000256" key="3">
    <source>
        <dbReference type="ARBA" id="ARBA00022989"/>
    </source>
</evidence>
<dbReference type="InterPro" id="IPR035906">
    <property type="entry name" value="MetI-like_sf"/>
</dbReference>
<evidence type="ECO:0000256" key="5">
    <source>
        <dbReference type="RuleBase" id="RU363032"/>
    </source>
</evidence>
<dbReference type="PANTHER" id="PTHR42729">
    <property type="entry name" value="OLIGO/DIPEPTIDE TRANSPORT, PERMEASE PROTEIN (DPPC-2)"/>
    <property type="match status" value="1"/>
</dbReference>
<comment type="similarity">
    <text evidence="5">Belongs to the binding-protein-dependent transport system permease family.</text>
</comment>
<feature type="domain" description="ABC transmembrane type-1" evidence="6">
    <location>
        <begin position="74"/>
        <end position="267"/>
    </location>
</feature>
<evidence type="ECO:0000256" key="1">
    <source>
        <dbReference type="ARBA" id="ARBA00004651"/>
    </source>
</evidence>
<keyword evidence="2 5" id="KW-0812">Transmembrane</keyword>
<dbReference type="SUPFAM" id="SSF161098">
    <property type="entry name" value="MetI-like"/>
    <property type="match status" value="1"/>
</dbReference>
<dbReference type="STRING" id="361041.VW35_03585"/>
<keyword evidence="4 5" id="KW-0472">Membrane</keyword>
<dbReference type="InterPro" id="IPR000515">
    <property type="entry name" value="MetI-like"/>
</dbReference>
<feature type="transmembrane region" description="Helical" evidence="5">
    <location>
        <begin position="109"/>
        <end position="133"/>
    </location>
</feature>
<comment type="caution">
    <text evidence="7">The sequence shown here is derived from an EMBL/GenBank/DDBJ whole genome shotgun (WGS) entry which is preliminary data.</text>
</comment>
<evidence type="ECO:0000256" key="4">
    <source>
        <dbReference type="ARBA" id="ARBA00023136"/>
    </source>
</evidence>
<dbReference type="RefSeq" id="WP_046141569.1">
    <property type="nucleotide sequence ID" value="NZ_LAJG01000005.1"/>
</dbReference>
<protein>
    <submittedName>
        <fullName evidence="7">Peptide ABC transporter</fullName>
    </submittedName>
</protein>
<dbReference type="PATRIC" id="fig|361041.3.peg.4115"/>
<dbReference type="GO" id="GO:0005886">
    <property type="term" value="C:plasma membrane"/>
    <property type="evidence" value="ECO:0007669"/>
    <property type="project" value="UniProtKB-SubCell"/>
</dbReference>
<name>A0A0F5LFV4_9HYPH</name>
<evidence type="ECO:0000313" key="7">
    <source>
        <dbReference type="EMBL" id="KKB81223.1"/>
    </source>
</evidence>
<keyword evidence="8" id="KW-1185">Reference proteome</keyword>
<gene>
    <name evidence="7" type="ORF">VW35_03585</name>
</gene>
<reference evidence="7 8" key="1">
    <citation type="submission" date="2015-03" db="EMBL/GenBank/DDBJ databases">
        <authorList>
            <person name="Hassan Y.I."/>
            <person name="Lepp D."/>
            <person name="Zhou T."/>
        </authorList>
    </citation>
    <scope>NUCLEOTIDE SEQUENCE [LARGE SCALE GENOMIC DNA]</scope>
    <source>
        <strain evidence="7 8">GH2-10</strain>
    </source>
</reference>
<keyword evidence="3 5" id="KW-1133">Transmembrane helix</keyword>
<dbReference type="PROSITE" id="PS50928">
    <property type="entry name" value="ABC_TM1"/>
    <property type="match status" value="1"/>
</dbReference>
<dbReference type="Proteomes" id="UP000033514">
    <property type="component" value="Unassembled WGS sequence"/>
</dbReference>
<dbReference type="PANTHER" id="PTHR42729:SF1">
    <property type="entry name" value="OLIGO_DIPEPTIDE TRANSPORT, PERMEASE PROTEIN (DPPC-2)"/>
    <property type="match status" value="1"/>
</dbReference>
<proteinExistence type="inferred from homology"/>
<dbReference type="GO" id="GO:0055085">
    <property type="term" value="P:transmembrane transport"/>
    <property type="evidence" value="ECO:0007669"/>
    <property type="project" value="InterPro"/>
</dbReference>